<evidence type="ECO:0000256" key="3">
    <source>
        <dbReference type="SAM" id="SignalP"/>
    </source>
</evidence>
<feature type="transmembrane region" description="Helical" evidence="2">
    <location>
        <begin position="166"/>
        <end position="190"/>
    </location>
</feature>
<organism evidence="4 5">
    <name type="scientific">Penicillium camemberti (strain FM 013)</name>
    <dbReference type="NCBI Taxonomy" id="1429867"/>
    <lineage>
        <taxon>Eukaryota</taxon>
        <taxon>Fungi</taxon>
        <taxon>Dikarya</taxon>
        <taxon>Ascomycota</taxon>
        <taxon>Pezizomycotina</taxon>
        <taxon>Eurotiomycetes</taxon>
        <taxon>Eurotiomycetidae</taxon>
        <taxon>Eurotiales</taxon>
        <taxon>Aspergillaceae</taxon>
        <taxon>Penicillium</taxon>
    </lineage>
</organism>
<keyword evidence="2" id="KW-0472">Membrane</keyword>
<keyword evidence="3" id="KW-0732">Signal</keyword>
<feature type="compositionally biased region" description="Low complexity" evidence="1">
    <location>
        <begin position="234"/>
        <end position="247"/>
    </location>
</feature>
<keyword evidence="5" id="KW-1185">Reference proteome</keyword>
<gene>
    <name evidence="4" type="ORF">PCAMFM013_S015g000170</name>
</gene>
<dbReference type="EMBL" id="HG793148">
    <property type="protein sequence ID" value="CRL25584.1"/>
    <property type="molecule type" value="Genomic_DNA"/>
</dbReference>
<evidence type="ECO:0000313" key="5">
    <source>
        <dbReference type="Proteomes" id="UP000053732"/>
    </source>
</evidence>
<dbReference type="AlphaFoldDB" id="A0A0G4PGT0"/>
<feature type="signal peptide" evidence="3">
    <location>
        <begin position="1"/>
        <end position="19"/>
    </location>
</feature>
<name>A0A0G4PGT0_PENC3</name>
<sequence length="247" mass="26190">MILCTFVLTLLVTSNATRCYTPDGYAVEDERYMPCIAIDGVESMCCRLNDTNPDTCLSNGLCWTQSGYWRDFCTNQTWTSPNCLAKSTCSTEEGGNSNWTSVVTSCGNGNKYCCGDDHSCCDGDGGFLLNDSLVTIGGVATTTVTATGSTIPTEENSGSSDTSTKLAIGLGVGIPLTVLTGAMLSAGFLWGRRNAQKKTSENTPPGGADGMMMKSTIQPENYQDHPLVYPYEAPDSSLPPSELPSGK</sequence>
<accession>A0A0G4PGT0</accession>
<reference evidence="4 5" key="1">
    <citation type="journal article" date="2014" name="Nat. Commun.">
        <title>Multiple recent horizontal transfers of a large genomic region in cheese making fungi.</title>
        <authorList>
            <person name="Cheeseman K."/>
            <person name="Ropars J."/>
            <person name="Renault P."/>
            <person name="Dupont J."/>
            <person name="Gouzy J."/>
            <person name="Branca A."/>
            <person name="Abraham A.L."/>
            <person name="Ceppi M."/>
            <person name="Conseiller E."/>
            <person name="Debuchy R."/>
            <person name="Malagnac F."/>
            <person name="Goarin A."/>
            <person name="Silar P."/>
            <person name="Lacoste S."/>
            <person name="Sallet E."/>
            <person name="Bensimon A."/>
            <person name="Giraud T."/>
            <person name="Brygoo Y."/>
        </authorList>
    </citation>
    <scope>NUCLEOTIDE SEQUENCE [LARGE SCALE GENOMIC DNA]</scope>
    <source>
        <strain evidence="5">FM 013</strain>
    </source>
</reference>
<dbReference type="Proteomes" id="UP000053732">
    <property type="component" value="Unassembled WGS sequence"/>
</dbReference>
<protein>
    <submittedName>
        <fullName evidence="4">Str. FM013</fullName>
    </submittedName>
</protein>
<feature type="chain" id="PRO_5005195332" evidence="3">
    <location>
        <begin position="20"/>
        <end position="247"/>
    </location>
</feature>
<keyword evidence="2" id="KW-1133">Transmembrane helix</keyword>
<evidence type="ECO:0000256" key="1">
    <source>
        <dbReference type="SAM" id="MobiDB-lite"/>
    </source>
</evidence>
<dbReference type="STRING" id="1429867.A0A0G4PGT0"/>
<evidence type="ECO:0000313" key="4">
    <source>
        <dbReference type="EMBL" id="CRL25584.1"/>
    </source>
</evidence>
<feature type="region of interest" description="Disordered" evidence="1">
    <location>
        <begin position="195"/>
        <end position="247"/>
    </location>
</feature>
<keyword evidence="2" id="KW-0812">Transmembrane</keyword>
<proteinExistence type="predicted"/>
<evidence type="ECO:0000256" key="2">
    <source>
        <dbReference type="SAM" id="Phobius"/>
    </source>
</evidence>